<dbReference type="InterPro" id="IPR011989">
    <property type="entry name" value="ARM-like"/>
</dbReference>
<organism evidence="1 2">
    <name type="scientific">Gossypium raimondii</name>
    <name type="common">Peruvian cotton</name>
    <name type="synonym">Gossypium klotzschianum subsp. raimondii</name>
    <dbReference type="NCBI Taxonomy" id="29730"/>
    <lineage>
        <taxon>Eukaryota</taxon>
        <taxon>Viridiplantae</taxon>
        <taxon>Streptophyta</taxon>
        <taxon>Embryophyta</taxon>
        <taxon>Tracheophyta</taxon>
        <taxon>Spermatophyta</taxon>
        <taxon>Magnoliopsida</taxon>
        <taxon>eudicotyledons</taxon>
        <taxon>Gunneridae</taxon>
        <taxon>Pentapetalae</taxon>
        <taxon>rosids</taxon>
        <taxon>malvids</taxon>
        <taxon>Malvales</taxon>
        <taxon>Malvaceae</taxon>
        <taxon>Malvoideae</taxon>
        <taxon>Gossypium</taxon>
    </lineage>
</organism>
<sequence length="97" mass="10812">MQPIILPMVLTIAESQDKNDFELVTLPALLPVLSSAAGETLLLLVKRAELIIDKASSEHLVSHVLPMLLRAYDDNDPRIQEEVLRKSVILGRQLDTQ</sequence>
<dbReference type="PANTHER" id="PTHR12984:SF6">
    <property type="entry name" value="SCY1-LIKE PROTEIN 2"/>
    <property type="match status" value="1"/>
</dbReference>
<accession>A0A7J8Q4C3</accession>
<name>A0A7J8Q4C3_GOSRA</name>
<dbReference type="PANTHER" id="PTHR12984">
    <property type="entry name" value="SCY1-RELATED S/T PROTEIN KINASE-LIKE"/>
    <property type="match status" value="1"/>
</dbReference>
<feature type="non-terminal residue" evidence="1">
    <location>
        <position position="1"/>
    </location>
</feature>
<evidence type="ECO:0000313" key="2">
    <source>
        <dbReference type="Proteomes" id="UP000593578"/>
    </source>
</evidence>
<protein>
    <submittedName>
        <fullName evidence="1">Uncharacterized protein</fullName>
    </submittedName>
</protein>
<proteinExistence type="predicted"/>
<dbReference type="AlphaFoldDB" id="A0A7J8Q4C3"/>
<dbReference type="InterPro" id="IPR051177">
    <property type="entry name" value="CIK-Related_Protein"/>
</dbReference>
<dbReference type="Proteomes" id="UP000593578">
    <property type="component" value="Unassembled WGS sequence"/>
</dbReference>
<evidence type="ECO:0000313" key="1">
    <source>
        <dbReference type="EMBL" id="MBA0596116.1"/>
    </source>
</evidence>
<reference evidence="1 2" key="1">
    <citation type="journal article" date="2019" name="Genome Biol. Evol.">
        <title>Insights into the evolution of the New World diploid cottons (Gossypium, subgenus Houzingenia) based on genome sequencing.</title>
        <authorList>
            <person name="Grover C.E."/>
            <person name="Arick M.A. 2nd"/>
            <person name="Thrash A."/>
            <person name="Conover J.L."/>
            <person name="Sanders W.S."/>
            <person name="Peterson D.G."/>
            <person name="Frelichowski J.E."/>
            <person name="Scheffler J.A."/>
            <person name="Scheffler B.E."/>
            <person name="Wendel J.F."/>
        </authorList>
    </citation>
    <scope>NUCLEOTIDE SEQUENCE [LARGE SCALE GENOMIC DNA]</scope>
    <source>
        <strain evidence="1">8</strain>
        <tissue evidence="1">Leaf</tissue>
    </source>
</reference>
<comment type="caution">
    <text evidence="1">The sequence shown here is derived from an EMBL/GenBank/DDBJ whole genome shotgun (WGS) entry which is preliminary data.</text>
</comment>
<dbReference type="EMBL" id="JABEZZ010000009">
    <property type="protein sequence ID" value="MBA0596116.1"/>
    <property type="molecule type" value="Genomic_DNA"/>
</dbReference>
<gene>
    <name evidence="1" type="ORF">Gorai_012952</name>
</gene>
<dbReference type="Gene3D" id="1.25.10.10">
    <property type="entry name" value="Leucine-rich Repeat Variant"/>
    <property type="match status" value="1"/>
</dbReference>